<keyword evidence="6" id="KW-0808">Transferase</keyword>
<evidence type="ECO:0000256" key="11">
    <source>
        <dbReference type="ARBA" id="ARBA00023211"/>
    </source>
</evidence>
<dbReference type="PANTHER" id="PTHR23092:SF15">
    <property type="entry name" value="INACTIVE NON-CANONICAL POLY(A) RNA POLYMERASE PROTEIN TRF4-2-RELATED"/>
    <property type="match status" value="1"/>
</dbReference>
<evidence type="ECO:0000256" key="14">
    <source>
        <dbReference type="SAM" id="MobiDB-lite"/>
    </source>
</evidence>
<dbReference type="CDD" id="cd05402">
    <property type="entry name" value="NT_PAP_TUTase"/>
    <property type="match status" value="1"/>
</dbReference>
<keyword evidence="11" id="KW-0464">Manganese</keyword>
<reference evidence="17" key="1">
    <citation type="submission" date="2022-10" db="EMBL/GenBank/DDBJ databases">
        <authorList>
            <person name="Byrne P K."/>
        </authorList>
    </citation>
    <scope>NUCLEOTIDE SEQUENCE</scope>
    <source>
        <strain evidence="17">CBS7001</strain>
    </source>
</reference>
<dbReference type="GO" id="GO:0031499">
    <property type="term" value="C:TRAMP complex"/>
    <property type="evidence" value="ECO:0007669"/>
    <property type="project" value="TreeGrafter"/>
</dbReference>
<evidence type="ECO:0000256" key="3">
    <source>
        <dbReference type="ARBA" id="ARBA00008593"/>
    </source>
</evidence>
<comment type="similarity">
    <text evidence="3">Belongs to the DNA polymerase type-B-like family.</text>
</comment>
<keyword evidence="8" id="KW-0479">Metal-binding</keyword>
<dbReference type="EC" id="2.7.7.19" evidence="4"/>
<dbReference type="GO" id="GO:0071051">
    <property type="term" value="P:poly(A)-dependent snoRNA 3'-end processing"/>
    <property type="evidence" value="ECO:0007669"/>
    <property type="project" value="UniProtKB-ARBA"/>
</dbReference>
<dbReference type="InterPro" id="IPR045862">
    <property type="entry name" value="Trf4-like"/>
</dbReference>
<dbReference type="GO" id="GO:0071042">
    <property type="term" value="P:nuclear polyadenylation-dependent mRNA catabolic process"/>
    <property type="evidence" value="ECO:0007669"/>
    <property type="project" value="UniProtKB-ARBA"/>
</dbReference>
<evidence type="ECO:0000259" key="16">
    <source>
        <dbReference type="Pfam" id="PF22600"/>
    </source>
</evidence>
<keyword evidence="10" id="KW-0460">Magnesium</keyword>
<dbReference type="InterPro" id="IPR054708">
    <property type="entry name" value="MTPAP-like_central"/>
</dbReference>
<dbReference type="GO" id="GO:0071036">
    <property type="term" value="P:nuclear polyadenylation-dependent snoRNA catabolic process"/>
    <property type="evidence" value="ECO:0007669"/>
    <property type="project" value="UniProtKB-ARBA"/>
</dbReference>
<dbReference type="AlphaFoldDB" id="A0AA35J755"/>
<comment type="catalytic activity">
    <reaction evidence="13">
        <text>RNA(n) + ATP = RNA(n)-3'-adenine ribonucleotide + diphosphate</text>
        <dbReference type="Rhea" id="RHEA:11332"/>
        <dbReference type="Rhea" id="RHEA-COMP:14527"/>
        <dbReference type="Rhea" id="RHEA-COMP:17347"/>
        <dbReference type="ChEBI" id="CHEBI:30616"/>
        <dbReference type="ChEBI" id="CHEBI:33019"/>
        <dbReference type="ChEBI" id="CHEBI:140395"/>
        <dbReference type="ChEBI" id="CHEBI:173115"/>
        <dbReference type="EC" id="2.7.7.19"/>
    </reaction>
</comment>
<dbReference type="SUPFAM" id="SSF81301">
    <property type="entry name" value="Nucleotidyltransferase"/>
    <property type="match status" value="1"/>
</dbReference>
<dbReference type="Gene3D" id="1.10.1410.10">
    <property type="match status" value="1"/>
</dbReference>
<dbReference type="GO" id="GO:0003729">
    <property type="term" value="F:mRNA binding"/>
    <property type="evidence" value="ECO:0007669"/>
    <property type="project" value="TreeGrafter"/>
</dbReference>
<evidence type="ECO:0000256" key="2">
    <source>
        <dbReference type="ARBA" id="ARBA00001946"/>
    </source>
</evidence>
<feature type="compositionally biased region" description="Polar residues" evidence="14">
    <location>
        <begin position="1"/>
        <end position="10"/>
    </location>
</feature>
<comment type="cofactor">
    <cofactor evidence="1">
        <name>Mn(2+)</name>
        <dbReference type="ChEBI" id="CHEBI:29035"/>
    </cofactor>
</comment>
<dbReference type="FunFam" id="1.10.1410.10:FF:000003">
    <property type="entry name" value="non-canonical poly(A) RNA polymerase PAPD7"/>
    <property type="match status" value="1"/>
</dbReference>
<dbReference type="GO" id="GO:0043634">
    <property type="term" value="P:polyadenylation-dependent ncRNA catabolic process"/>
    <property type="evidence" value="ECO:0007669"/>
    <property type="project" value="TreeGrafter"/>
</dbReference>
<dbReference type="GO" id="GO:0051301">
    <property type="term" value="P:cell division"/>
    <property type="evidence" value="ECO:0007669"/>
    <property type="project" value="UniProtKB-KW"/>
</dbReference>
<feature type="region of interest" description="Disordered" evidence="14">
    <location>
        <begin position="536"/>
        <end position="641"/>
    </location>
</feature>
<dbReference type="FunFam" id="3.30.460.10:FF:000006">
    <property type="entry name" value="non-canonical poly(A) RNA polymerase PAPD5"/>
    <property type="match status" value="1"/>
</dbReference>
<dbReference type="GO" id="GO:0071038">
    <property type="term" value="P:TRAMP-dependent tRNA surveillance pathway"/>
    <property type="evidence" value="ECO:0007669"/>
    <property type="project" value="UniProtKB-ARBA"/>
</dbReference>
<proteinExistence type="inferred from homology"/>
<dbReference type="GO" id="GO:1990817">
    <property type="term" value="F:poly(A) RNA polymerase activity"/>
    <property type="evidence" value="ECO:0007669"/>
    <property type="project" value="UniProtKB-EC"/>
</dbReference>
<keyword evidence="7" id="KW-0548">Nucleotidyltransferase</keyword>
<dbReference type="GO" id="GO:0005730">
    <property type="term" value="C:nucleolus"/>
    <property type="evidence" value="ECO:0007669"/>
    <property type="project" value="TreeGrafter"/>
</dbReference>
<dbReference type="EMBL" id="OX365925">
    <property type="protein sequence ID" value="CAI4049539.1"/>
    <property type="molecule type" value="Genomic_DNA"/>
</dbReference>
<evidence type="ECO:0000256" key="4">
    <source>
        <dbReference type="ARBA" id="ARBA00012388"/>
    </source>
</evidence>
<dbReference type="GO" id="GO:0071039">
    <property type="term" value="P:nuclear polyadenylation-dependent CUT catabolic process"/>
    <property type="evidence" value="ECO:0007669"/>
    <property type="project" value="UniProtKB-ARBA"/>
</dbReference>
<feature type="domain" description="PAP-associated" evidence="15">
    <location>
        <begin position="367"/>
        <end position="427"/>
    </location>
</feature>
<gene>
    <name evidence="17" type="primary">SUVC14G0340</name>
    <name evidence="17" type="ORF">SUVC_14G0340</name>
</gene>
<dbReference type="GO" id="GO:0034475">
    <property type="term" value="P:U4 snRNA 3'-end processing"/>
    <property type="evidence" value="ECO:0007669"/>
    <property type="project" value="UniProtKB-ARBA"/>
</dbReference>
<dbReference type="Pfam" id="PF22600">
    <property type="entry name" value="MTPAP-like_central"/>
    <property type="match status" value="1"/>
</dbReference>
<feature type="region of interest" description="Disordered" evidence="14">
    <location>
        <begin position="1"/>
        <end position="31"/>
    </location>
</feature>
<dbReference type="GO" id="GO:0071035">
    <property type="term" value="P:nuclear polyadenylation-dependent rRNA catabolic process"/>
    <property type="evidence" value="ECO:0007669"/>
    <property type="project" value="UniProtKB-ARBA"/>
</dbReference>
<feature type="domain" description="Poly(A) RNA polymerase mitochondrial-like central palm" evidence="16">
    <location>
        <begin position="176"/>
        <end position="307"/>
    </location>
</feature>
<dbReference type="Proteomes" id="UP001162090">
    <property type="component" value="Chromosome 14"/>
</dbReference>
<dbReference type="GO" id="GO:0046872">
    <property type="term" value="F:metal ion binding"/>
    <property type="evidence" value="ECO:0007669"/>
    <property type="project" value="UniProtKB-KW"/>
</dbReference>
<evidence type="ECO:0000313" key="17">
    <source>
        <dbReference type="EMBL" id="CAI4049539.1"/>
    </source>
</evidence>
<evidence type="ECO:0000313" key="18">
    <source>
        <dbReference type="Proteomes" id="UP001162090"/>
    </source>
</evidence>
<accession>A0AA35J755</accession>
<keyword evidence="12" id="KW-0131">Cell cycle</keyword>
<sequence>MTRSKAQFSPSKGGKKEYKNPKRMRKSSFTKTQKMFEVFNENRSHFNKYESLAMDVDDDGTFGNFVLMENSEGDIDIPVIEEETSGDDETINESLKNGNSLEDNHDFIAFSESSGDEEEEERVTEEKSVLLVHDQYEISTVTSISHENGDSVCNTEYPWIKDHGHSRQRGIADWLTLEIKDFVHYISPSKAEIKCRNRTIDKLRQAVKELWSDADLHVFGSFATDLYLPGSDIDCVINSRNRDKEDRNYIYELARHLKNQGLAIRMEVIVRTRVPIIKFIEPQSQLHIDVSFERTNGLEAAKLIREWLSDSPGLRELVLVIKQFLHSRRLNNVHTGGLGGFTVICLVYSFLNMHPRIKSNDIDAPDNLGVLLIDFFELYGKNFGYDDVAISNSDGYPSYIPKSYWKTLEPSRGRFSLAIQDPGDPNNNISRGSFNMKDIKKAFAGAFELLVNKCWELDSATFKDRLGKSILGNVIKYRGQQRDFKDERDLVENKAILENERYHKKRTRIVHEDMFINDTEDLPVEDIYKLDEPLKKKRKGKKDKKERKTKERTVPSPASEAAVKKSKRQHQKKAADLSPIPHHDNPSIDALMGLSDNDEGSDQDRRGSGIQPGQDGKQPLKTQTVDAQTRRDYWLSKGQAL</sequence>
<dbReference type="Pfam" id="PF03828">
    <property type="entry name" value="PAP_assoc"/>
    <property type="match status" value="1"/>
</dbReference>
<evidence type="ECO:0000256" key="8">
    <source>
        <dbReference type="ARBA" id="ARBA00022723"/>
    </source>
</evidence>
<keyword evidence="9" id="KW-0498">Mitosis</keyword>
<dbReference type="Gene3D" id="3.30.460.10">
    <property type="entry name" value="Beta Polymerase, domain 2"/>
    <property type="match status" value="1"/>
</dbReference>
<dbReference type="InterPro" id="IPR002058">
    <property type="entry name" value="PAP_assoc"/>
</dbReference>
<evidence type="ECO:0000256" key="5">
    <source>
        <dbReference type="ARBA" id="ARBA00022618"/>
    </source>
</evidence>
<keyword evidence="5" id="KW-0132">Cell division</keyword>
<evidence type="ECO:0000256" key="1">
    <source>
        <dbReference type="ARBA" id="ARBA00001936"/>
    </source>
</evidence>
<evidence type="ECO:0000256" key="9">
    <source>
        <dbReference type="ARBA" id="ARBA00022776"/>
    </source>
</evidence>
<comment type="cofactor">
    <cofactor evidence="2">
        <name>Mg(2+)</name>
        <dbReference type="ChEBI" id="CHEBI:18420"/>
    </cofactor>
</comment>
<protein>
    <recommendedName>
        <fullName evidence="4">polynucleotide adenylyltransferase</fullName>
        <ecNumber evidence="4">2.7.7.19</ecNumber>
    </recommendedName>
</protein>
<evidence type="ECO:0000259" key="15">
    <source>
        <dbReference type="Pfam" id="PF03828"/>
    </source>
</evidence>
<dbReference type="SUPFAM" id="SSF81631">
    <property type="entry name" value="PAP/OAS1 substrate-binding domain"/>
    <property type="match status" value="1"/>
</dbReference>
<evidence type="ECO:0000256" key="13">
    <source>
        <dbReference type="ARBA" id="ARBA00048830"/>
    </source>
</evidence>
<feature type="compositionally biased region" description="Basic residues" evidence="14">
    <location>
        <begin position="536"/>
        <end position="545"/>
    </location>
</feature>
<evidence type="ECO:0000256" key="10">
    <source>
        <dbReference type="ARBA" id="ARBA00022842"/>
    </source>
</evidence>
<evidence type="ECO:0000256" key="6">
    <source>
        <dbReference type="ARBA" id="ARBA00022679"/>
    </source>
</evidence>
<name>A0AA35J755_SACUV</name>
<evidence type="ECO:0000256" key="12">
    <source>
        <dbReference type="ARBA" id="ARBA00023306"/>
    </source>
</evidence>
<evidence type="ECO:0000256" key="7">
    <source>
        <dbReference type="ARBA" id="ARBA00022695"/>
    </source>
</evidence>
<dbReference type="GO" id="GO:0071044">
    <property type="term" value="P:histone mRNA catabolic process"/>
    <property type="evidence" value="ECO:0007669"/>
    <property type="project" value="UniProtKB-ARBA"/>
</dbReference>
<dbReference type="PANTHER" id="PTHR23092">
    <property type="entry name" value="POLY(A) RNA POLYMERASE"/>
    <property type="match status" value="1"/>
</dbReference>
<dbReference type="InterPro" id="IPR043519">
    <property type="entry name" value="NT_sf"/>
</dbReference>
<dbReference type="GO" id="GO:0071037">
    <property type="term" value="P:nuclear polyadenylation-dependent snRNA catabolic process"/>
    <property type="evidence" value="ECO:0007669"/>
    <property type="project" value="UniProtKB-ARBA"/>
</dbReference>
<organism evidence="17 18">
    <name type="scientific">Saccharomyces uvarum</name>
    <name type="common">Yeast</name>
    <name type="synonym">Saccharomyces bayanus var. uvarum</name>
    <dbReference type="NCBI Taxonomy" id="230603"/>
    <lineage>
        <taxon>Eukaryota</taxon>
        <taxon>Fungi</taxon>
        <taxon>Dikarya</taxon>
        <taxon>Ascomycota</taxon>
        <taxon>Saccharomycotina</taxon>
        <taxon>Saccharomycetes</taxon>
        <taxon>Saccharomycetales</taxon>
        <taxon>Saccharomycetaceae</taxon>
        <taxon>Saccharomyces</taxon>
    </lineage>
</organism>